<dbReference type="EMBL" id="JAPWGY010000006">
    <property type="protein sequence ID" value="MCZ4282172.1"/>
    <property type="molecule type" value="Genomic_DNA"/>
</dbReference>
<dbReference type="CDD" id="cd07035">
    <property type="entry name" value="TPP_PYR_POX_like"/>
    <property type="match status" value="1"/>
</dbReference>
<reference evidence="7" key="1">
    <citation type="submission" date="2022-12" db="EMBL/GenBank/DDBJ databases">
        <title>Bacterial isolates from different developmental stages of Nematostella vectensis.</title>
        <authorList>
            <person name="Fraune S."/>
        </authorList>
    </citation>
    <scope>NUCLEOTIDE SEQUENCE</scope>
    <source>
        <strain evidence="7">G21630-S1</strain>
    </source>
</reference>
<evidence type="ECO:0000313" key="8">
    <source>
        <dbReference type="Proteomes" id="UP001069802"/>
    </source>
</evidence>
<keyword evidence="2 3" id="KW-0786">Thiamine pyrophosphate</keyword>
<evidence type="ECO:0000259" key="6">
    <source>
        <dbReference type="Pfam" id="PF02776"/>
    </source>
</evidence>
<feature type="domain" description="Thiamine pyrophosphate enzyme central" evidence="4">
    <location>
        <begin position="192"/>
        <end position="323"/>
    </location>
</feature>
<dbReference type="PANTHER" id="PTHR18968:SF129">
    <property type="entry name" value="ACETOLACTATE SYNTHASE"/>
    <property type="match status" value="1"/>
</dbReference>
<organism evidence="7 8">
    <name type="scientific">Kiloniella laminariae</name>
    <dbReference type="NCBI Taxonomy" id="454162"/>
    <lineage>
        <taxon>Bacteria</taxon>
        <taxon>Pseudomonadati</taxon>
        <taxon>Pseudomonadota</taxon>
        <taxon>Alphaproteobacteria</taxon>
        <taxon>Rhodospirillales</taxon>
        <taxon>Kiloniellaceae</taxon>
        <taxon>Kiloniella</taxon>
    </lineage>
</organism>
<dbReference type="InterPro" id="IPR045229">
    <property type="entry name" value="TPP_enz"/>
</dbReference>
<dbReference type="Proteomes" id="UP001069802">
    <property type="component" value="Unassembled WGS sequence"/>
</dbReference>
<feature type="domain" description="Thiamine pyrophosphate enzyme TPP-binding" evidence="5">
    <location>
        <begin position="381"/>
        <end position="526"/>
    </location>
</feature>
<accession>A0ABT4LM42</accession>
<dbReference type="SUPFAM" id="SSF52467">
    <property type="entry name" value="DHS-like NAD/FAD-binding domain"/>
    <property type="match status" value="1"/>
</dbReference>
<dbReference type="Pfam" id="PF00205">
    <property type="entry name" value="TPP_enzyme_M"/>
    <property type="match status" value="1"/>
</dbReference>
<dbReference type="PANTHER" id="PTHR18968">
    <property type="entry name" value="THIAMINE PYROPHOSPHATE ENZYMES"/>
    <property type="match status" value="1"/>
</dbReference>
<dbReference type="SUPFAM" id="SSF52518">
    <property type="entry name" value="Thiamin diphosphate-binding fold (THDP-binding)"/>
    <property type="match status" value="2"/>
</dbReference>
<dbReference type="InterPro" id="IPR012000">
    <property type="entry name" value="Thiamin_PyroP_enz_cen_dom"/>
</dbReference>
<dbReference type="InterPro" id="IPR029061">
    <property type="entry name" value="THDP-binding"/>
</dbReference>
<comment type="caution">
    <text evidence="7">The sequence shown here is derived from an EMBL/GenBank/DDBJ whole genome shotgun (WGS) entry which is preliminary data.</text>
</comment>
<name>A0ABT4LM42_9PROT</name>
<evidence type="ECO:0000256" key="2">
    <source>
        <dbReference type="ARBA" id="ARBA00023052"/>
    </source>
</evidence>
<sequence length="538" mass="56947">MNLTSADILARRLYDAGCRHAFGIPGGEVLSVMHALDHAGVKVVLTKHENGAGFMAEGCYHRTGAPGVLFATLGPGMANAFNVIANAYQDRVPLVFLTGRVDDIDIAGYTHQVFDHVKALEPVVKGSFTLIDGAVDRVVDKALSLALSGRPGPVHIDVPISLAAKAQDTVGKIWQPAYLPSAPAESSGLVEIRDRLATAERPLAVLGLEILSEGCAAEVRTFLLKHGIPSVATYKAKGVVPDDHPLSLGGAGLSPKADKEVLPLLSQSDCLLLIGYDPIEMRHGWQDVWQPGEQFVAEFTLEPNLHGMHRANHTFVGSLAPALAVLDQGLSRSGECWPAGEFARAKEALAKAFPSTEDWGPAAIVDEVRKALPAHGIASVDSGAHRILQSQQWVCREPHTLIQSSGLCTMGCALPLAMGAKVASPELPVVAFTGDAGLEMILGELSTLRDLKLPVVVVVFVDASLALIELKQRGSGRGNLAVDFGGTDFAALARAMGGQGIDVRNRTEMASALDGAFAGDQFTLIAAHIEREAYDGRF</sequence>
<feature type="domain" description="Thiamine pyrophosphate enzyme N-terminal TPP-binding" evidence="6">
    <location>
        <begin position="4"/>
        <end position="117"/>
    </location>
</feature>
<dbReference type="Pfam" id="PF02775">
    <property type="entry name" value="TPP_enzyme_C"/>
    <property type="match status" value="1"/>
</dbReference>
<evidence type="ECO:0000259" key="4">
    <source>
        <dbReference type="Pfam" id="PF00205"/>
    </source>
</evidence>
<dbReference type="Gene3D" id="3.40.50.970">
    <property type="match status" value="2"/>
</dbReference>
<dbReference type="Gene3D" id="3.40.50.1220">
    <property type="entry name" value="TPP-binding domain"/>
    <property type="match status" value="1"/>
</dbReference>
<dbReference type="RefSeq" id="WP_269424323.1">
    <property type="nucleotide sequence ID" value="NZ_JAPWGY010000006.1"/>
</dbReference>
<evidence type="ECO:0000313" key="7">
    <source>
        <dbReference type="EMBL" id="MCZ4282172.1"/>
    </source>
</evidence>
<dbReference type="InterPro" id="IPR000399">
    <property type="entry name" value="TPP-bd_CS"/>
</dbReference>
<dbReference type="InterPro" id="IPR029035">
    <property type="entry name" value="DHS-like_NAD/FAD-binding_dom"/>
</dbReference>
<keyword evidence="8" id="KW-1185">Reference proteome</keyword>
<dbReference type="InterPro" id="IPR011766">
    <property type="entry name" value="TPP_enzyme_TPP-bd"/>
</dbReference>
<dbReference type="Pfam" id="PF02776">
    <property type="entry name" value="TPP_enzyme_N"/>
    <property type="match status" value="1"/>
</dbReference>
<comment type="similarity">
    <text evidence="1 3">Belongs to the TPP enzyme family.</text>
</comment>
<dbReference type="InterPro" id="IPR012001">
    <property type="entry name" value="Thiamin_PyroP_enz_TPP-bd_dom"/>
</dbReference>
<evidence type="ECO:0000259" key="5">
    <source>
        <dbReference type="Pfam" id="PF02775"/>
    </source>
</evidence>
<proteinExistence type="inferred from homology"/>
<evidence type="ECO:0000256" key="1">
    <source>
        <dbReference type="ARBA" id="ARBA00007812"/>
    </source>
</evidence>
<protein>
    <submittedName>
        <fullName evidence="7">Thiamine pyrophosphate-binding protein</fullName>
    </submittedName>
</protein>
<dbReference type="PROSITE" id="PS00187">
    <property type="entry name" value="TPP_ENZYMES"/>
    <property type="match status" value="1"/>
</dbReference>
<evidence type="ECO:0000256" key="3">
    <source>
        <dbReference type="RuleBase" id="RU362132"/>
    </source>
</evidence>
<gene>
    <name evidence="7" type="ORF">O4H49_15390</name>
</gene>